<gene>
    <name evidence="5" type="ORF">K8N75_12600</name>
</gene>
<dbReference type="Proteomes" id="UP000825933">
    <property type="component" value="Unassembled WGS sequence"/>
</dbReference>
<sequence>MVEKDNVKLKSSKMNTEKIENKNISMDLRKKADSKEYETSDSSLNDIITYIKDKQEEFNRVLSDYTIFNNKTMVDIIETNDSIIFIADLPRLKKEDVEIAIGEDVVDICAEFEDDVTNKDVNYIQRERSYGKIDRSFTLPTKVDFEKAEGTFKDSVLTLKIPKLEKKRLKLKID</sequence>
<feature type="domain" description="SHSP" evidence="4">
    <location>
        <begin position="65"/>
        <end position="174"/>
    </location>
</feature>
<dbReference type="RefSeq" id="WP_223792419.1">
    <property type="nucleotide sequence ID" value="NZ_JAIOUQ010000016.1"/>
</dbReference>
<reference evidence="6" key="1">
    <citation type="journal article" date="2022" name="Microbiol. Resour. Announc.">
        <title>Draft Genome Sequence of a Methanogenic Archaeon from West Spitsbergen Permafrost.</title>
        <authorList>
            <person name="Trubitsyn V."/>
            <person name="Rivkina E."/>
            <person name="Shcherbakova V."/>
        </authorList>
    </citation>
    <scope>NUCLEOTIDE SEQUENCE [LARGE SCALE GENOMIC DNA]</scope>
    <source>
        <strain evidence="6">VT</strain>
    </source>
</reference>
<name>A0A8T5UY66_9EURY</name>
<dbReference type="InterPro" id="IPR002068">
    <property type="entry name" value="A-crystallin/Hsp20_dom"/>
</dbReference>
<comment type="similarity">
    <text evidence="1 2">Belongs to the small heat shock protein (HSP20) family.</text>
</comment>
<dbReference type="SUPFAM" id="SSF49764">
    <property type="entry name" value="HSP20-like chaperones"/>
    <property type="match status" value="1"/>
</dbReference>
<dbReference type="Gene3D" id="2.60.40.790">
    <property type="match status" value="1"/>
</dbReference>
<proteinExistence type="inferred from homology"/>
<dbReference type="CDD" id="cd06464">
    <property type="entry name" value="ACD_sHsps-like"/>
    <property type="match status" value="1"/>
</dbReference>
<organism evidence="5 6">
    <name type="scientific">Methanobacterium spitsbergense</name>
    <dbReference type="NCBI Taxonomy" id="2874285"/>
    <lineage>
        <taxon>Archaea</taxon>
        <taxon>Methanobacteriati</taxon>
        <taxon>Methanobacteriota</taxon>
        <taxon>Methanomada group</taxon>
        <taxon>Methanobacteria</taxon>
        <taxon>Methanobacteriales</taxon>
        <taxon>Methanobacteriaceae</taxon>
        <taxon>Methanobacterium</taxon>
    </lineage>
</organism>
<dbReference type="EMBL" id="JAIOUQ010000016">
    <property type="protein sequence ID" value="MBZ2166876.1"/>
    <property type="molecule type" value="Genomic_DNA"/>
</dbReference>
<evidence type="ECO:0000256" key="3">
    <source>
        <dbReference type="SAM" id="MobiDB-lite"/>
    </source>
</evidence>
<evidence type="ECO:0000256" key="2">
    <source>
        <dbReference type="RuleBase" id="RU003616"/>
    </source>
</evidence>
<keyword evidence="6" id="KW-1185">Reference proteome</keyword>
<comment type="caution">
    <text evidence="5">The sequence shown here is derived from an EMBL/GenBank/DDBJ whole genome shotgun (WGS) entry which is preliminary data.</text>
</comment>
<evidence type="ECO:0000313" key="6">
    <source>
        <dbReference type="Proteomes" id="UP000825933"/>
    </source>
</evidence>
<feature type="region of interest" description="Disordered" evidence="3">
    <location>
        <begin position="1"/>
        <end position="21"/>
    </location>
</feature>
<dbReference type="InterPro" id="IPR031107">
    <property type="entry name" value="Small_HSP"/>
</dbReference>
<evidence type="ECO:0000313" key="5">
    <source>
        <dbReference type="EMBL" id="MBZ2166876.1"/>
    </source>
</evidence>
<protein>
    <submittedName>
        <fullName evidence="5">Hsp20/alpha crystallin family protein</fullName>
    </submittedName>
</protein>
<accession>A0A8T5UY66</accession>
<dbReference type="InterPro" id="IPR008978">
    <property type="entry name" value="HSP20-like_chaperone"/>
</dbReference>
<dbReference type="AlphaFoldDB" id="A0A8T5UY66"/>
<dbReference type="Pfam" id="PF00011">
    <property type="entry name" value="HSP20"/>
    <property type="match status" value="1"/>
</dbReference>
<dbReference type="PROSITE" id="PS01031">
    <property type="entry name" value="SHSP"/>
    <property type="match status" value="1"/>
</dbReference>
<dbReference type="PANTHER" id="PTHR11527">
    <property type="entry name" value="HEAT-SHOCK PROTEIN 20 FAMILY MEMBER"/>
    <property type="match status" value="1"/>
</dbReference>
<evidence type="ECO:0000259" key="4">
    <source>
        <dbReference type="PROSITE" id="PS01031"/>
    </source>
</evidence>
<evidence type="ECO:0000256" key="1">
    <source>
        <dbReference type="PROSITE-ProRule" id="PRU00285"/>
    </source>
</evidence>